<keyword evidence="2" id="KW-1185">Reference proteome</keyword>
<dbReference type="EMBL" id="JBHSMS010000026">
    <property type="protein sequence ID" value="MFC5511065.1"/>
    <property type="molecule type" value="Genomic_DNA"/>
</dbReference>
<evidence type="ECO:0000313" key="2">
    <source>
        <dbReference type="Proteomes" id="UP001596031"/>
    </source>
</evidence>
<dbReference type="RefSeq" id="WP_379719262.1">
    <property type="nucleotide sequence ID" value="NZ_JBHSMS010000026.1"/>
</dbReference>
<organism evidence="1 2">
    <name type="scientific">Massilia jejuensis</name>
    <dbReference type="NCBI Taxonomy" id="648894"/>
    <lineage>
        <taxon>Bacteria</taxon>
        <taxon>Pseudomonadati</taxon>
        <taxon>Pseudomonadota</taxon>
        <taxon>Betaproteobacteria</taxon>
        <taxon>Burkholderiales</taxon>
        <taxon>Oxalobacteraceae</taxon>
        <taxon>Telluria group</taxon>
        <taxon>Massilia</taxon>
    </lineage>
</organism>
<sequence>MNIETKTLSDAELQLLLAGDEAQVIELCQLEHERVLLQHPEFAEWIEDIDPYICPRLELVDAMRRAPNGYVRQYLYSIFSFRQSINLVAGRSFF</sequence>
<comment type="caution">
    <text evidence="1">The sequence shown here is derived from an EMBL/GenBank/DDBJ whole genome shotgun (WGS) entry which is preliminary data.</text>
</comment>
<name>A0ABW0PF60_9BURK</name>
<dbReference type="Proteomes" id="UP001596031">
    <property type="component" value="Unassembled WGS sequence"/>
</dbReference>
<gene>
    <name evidence="1" type="ORF">ACFPOU_07990</name>
</gene>
<evidence type="ECO:0000313" key="1">
    <source>
        <dbReference type="EMBL" id="MFC5511065.1"/>
    </source>
</evidence>
<proteinExistence type="predicted"/>
<protein>
    <submittedName>
        <fullName evidence="1">Uncharacterized protein</fullName>
    </submittedName>
</protein>
<reference evidence="2" key="1">
    <citation type="journal article" date="2019" name="Int. J. Syst. Evol. Microbiol.">
        <title>The Global Catalogue of Microorganisms (GCM) 10K type strain sequencing project: providing services to taxonomists for standard genome sequencing and annotation.</title>
        <authorList>
            <consortium name="The Broad Institute Genomics Platform"/>
            <consortium name="The Broad Institute Genome Sequencing Center for Infectious Disease"/>
            <person name="Wu L."/>
            <person name="Ma J."/>
        </authorList>
    </citation>
    <scope>NUCLEOTIDE SEQUENCE [LARGE SCALE GENOMIC DNA]</scope>
    <source>
        <strain evidence="2">CCUG 38813</strain>
    </source>
</reference>
<accession>A0ABW0PF60</accession>